<keyword evidence="2" id="KW-0732">Signal</keyword>
<name>F5XWX4_RAMTT</name>
<dbReference type="eggNOG" id="ENOG5033VD5">
    <property type="taxonomic scope" value="Bacteria"/>
</dbReference>
<dbReference type="KEGG" id="rta:Rta_06570"/>
<dbReference type="Proteomes" id="UP000008385">
    <property type="component" value="Chromosome"/>
</dbReference>
<dbReference type="Gene3D" id="2.40.160.20">
    <property type="match status" value="1"/>
</dbReference>
<dbReference type="SUPFAM" id="SSF56925">
    <property type="entry name" value="OMPA-like"/>
    <property type="match status" value="1"/>
</dbReference>
<evidence type="ECO:0000313" key="4">
    <source>
        <dbReference type="Proteomes" id="UP000008385"/>
    </source>
</evidence>
<dbReference type="EMBL" id="CP000245">
    <property type="protein sequence ID" value="AEG91735.1"/>
    <property type="molecule type" value="Genomic_DNA"/>
</dbReference>
<dbReference type="STRING" id="365046.Rta_06570"/>
<dbReference type="InterPro" id="IPR011250">
    <property type="entry name" value="OMP/PagP_B-barrel"/>
</dbReference>
<dbReference type="OrthoDB" id="5297282at2"/>
<dbReference type="PATRIC" id="fig|365046.3.peg.673"/>
<evidence type="ECO:0000313" key="3">
    <source>
        <dbReference type="EMBL" id="AEG91735.1"/>
    </source>
</evidence>
<dbReference type="RefSeq" id="WP_013899968.1">
    <property type="nucleotide sequence ID" value="NC_015677.1"/>
</dbReference>
<dbReference type="AlphaFoldDB" id="F5XWX4"/>
<proteinExistence type="predicted"/>
<dbReference type="GO" id="GO:0009279">
    <property type="term" value="C:cell outer membrane"/>
    <property type="evidence" value="ECO:0007669"/>
    <property type="project" value="UniProtKB-SubCell"/>
</dbReference>
<gene>
    <name evidence="3" type="ordered locus">Rta_06570</name>
</gene>
<protein>
    <recommendedName>
        <fullName evidence="5">Acyloxyacyl hydrolase</fullName>
    </recommendedName>
</protein>
<feature type="signal peptide" evidence="2">
    <location>
        <begin position="1"/>
        <end position="27"/>
    </location>
</feature>
<feature type="chain" id="PRO_5003329455" description="Acyloxyacyl hydrolase" evidence="2">
    <location>
        <begin position="28"/>
        <end position="201"/>
    </location>
</feature>
<dbReference type="HOGENOM" id="CLU_1359479_0_0_4"/>
<keyword evidence="4" id="KW-1185">Reference proteome</keyword>
<reference evidence="3 4" key="2">
    <citation type="journal article" date="2011" name="PLoS ONE">
        <title>The Cyst-Dividing Bacterium Ramlibacter tataouinensis TTB310 Genome Reveals a Well-Stocked Toolbox for Adaptation to a Desert Environment.</title>
        <authorList>
            <person name="De Luca G."/>
            <person name="Barakat M."/>
            <person name="Ortet P."/>
            <person name="Fochesato S."/>
            <person name="Jourlin-Castelli C."/>
            <person name="Ansaldi M."/>
            <person name="Py B."/>
            <person name="Fichant G."/>
            <person name="Coutinho P.M."/>
            <person name="Voulhoux R."/>
            <person name="Bastien O."/>
            <person name="Marechal E."/>
            <person name="Henrissat B."/>
            <person name="Quentin Y."/>
            <person name="Noirot P."/>
            <person name="Filloux A."/>
            <person name="Mejean V."/>
            <person name="Dubow M.S."/>
            <person name="Barras F."/>
            <person name="Barbe V."/>
            <person name="Weissenbach J."/>
            <person name="Mihalcescu I."/>
            <person name="Vermeglio A."/>
            <person name="Achouak W."/>
            <person name="Heulin T."/>
        </authorList>
    </citation>
    <scope>NUCLEOTIDE SEQUENCE [LARGE SCALE GENOMIC DNA]</scope>
    <source>
        <strain evidence="4">ATCC BAA-407 / DSM 14655 / LMG 21543 / TTB310</strain>
    </source>
</reference>
<sequence length="201" mass="22080">MKPISPLLVPLLLSAALSATTTAVAHAQAHPAEHWEFGIEAGWLDKVRRNSPLDYRIVPLQAVWRSPAMLDLWQGEGGARLAVRHRLALVAEHFVRGPEDYYLAFAAAPTFELWAADRRTALFYEIGGGLGWVNAKGVAGGQGQDLSFNWFTQLGVRRQFTPRLALTGGLYFTHHSNLGMTDPNPGIDVLGLNTGLVWQLD</sequence>
<evidence type="ECO:0008006" key="5">
    <source>
        <dbReference type="Google" id="ProtNLM"/>
    </source>
</evidence>
<comment type="subcellular location">
    <subcellularLocation>
        <location evidence="1">Cell outer membrane</location>
    </subcellularLocation>
</comment>
<evidence type="ECO:0000256" key="2">
    <source>
        <dbReference type="SAM" id="SignalP"/>
    </source>
</evidence>
<accession>F5XWX4</accession>
<reference evidence="4" key="1">
    <citation type="submission" date="2006-01" db="EMBL/GenBank/DDBJ databases">
        <title>Genome of the cyst-dividing bacterium Ramlibacter tataouinensis.</title>
        <authorList>
            <person name="Barakat M."/>
            <person name="Ortet P."/>
            <person name="De Luca G."/>
            <person name="Jourlin-Castelli C."/>
            <person name="Ansaldi M."/>
            <person name="Py B."/>
            <person name="Fichant G."/>
            <person name="Coutinho P."/>
            <person name="Voulhoux R."/>
            <person name="Bastien O."/>
            <person name="Roy S."/>
            <person name="Marechal E."/>
            <person name="Henrissat B."/>
            <person name="Quentin Y."/>
            <person name="Noirot P."/>
            <person name="Filloux A."/>
            <person name="Mejean V."/>
            <person name="DuBow M."/>
            <person name="Barras F."/>
            <person name="Heulin T."/>
        </authorList>
    </citation>
    <scope>NUCLEOTIDE SEQUENCE [LARGE SCALE GENOMIC DNA]</scope>
    <source>
        <strain evidence="4">ATCC BAA-407 / DSM 14655 / LMG 21543 / TTB310</strain>
    </source>
</reference>
<dbReference type="Pfam" id="PF09411">
    <property type="entry name" value="PagL"/>
    <property type="match status" value="1"/>
</dbReference>
<dbReference type="InterPro" id="IPR018550">
    <property type="entry name" value="Lipid-A_deacylase-rel"/>
</dbReference>
<organism evidence="3 4">
    <name type="scientific">Ramlibacter tataouinensis (strain ATCC BAA-407 / DSM 14655 / LMG 21543 / TTB310)</name>
    <dbReference type="NCBI Taxonomy" id="365046"/>
    <lineage>
        <taxon>Bacteria</taxon>
        <taxon>Pseudomonadati</taxon>
        <taxon>Pseudomonadota</taxon>
        <taxon>Betaproteobacteria</taxon>
        <taxon>Burkholderiales</taxon>
        <taxon>Comamonadaceae</taxon>
        <taxon>Ramlibacter</taxon>
    </lineage>
</organism>
<evidence type="ECO:0000256" key="1">
    <source>
        <dbReference type="ARBA" id="ARBA00004442"/>
    </source>
</evidence>